<protein>
    <submittedName>
        <fullName evidence="1">Uncharacterized protein</fullName>
    </submittedName>
</protein>
<gene>
    <name evidence="1" type="ORF">KCMC57_64920</name>
</gene>
<dbReference type="RefSeq" id="WP_407992360.1">
    <property type="nucleotide sequence ID" value="NZ_AP035882.1"/>
</dbReference>
<geneLocation type="plasmid" evidence="1">
    <name>pCMC57_01</name>
</geneLocation>
<dbReference type="EMBL" id="AP035882">
    <property type="protein sequence ID" value="BFP50124.1"/>
    <property type="molecule type" value="Genomic_DNA"/>
</dbReference>
<dbReference type="AlphaFoldDB" id="A0AB33K9H5"/>
<dbReference type="KEGG" id="kic:KCMC57_64920"/>
<keyword evidence="1" id="KW-0614">Plasmid</keyword>
<evidence type="ECO:0000313" key="1">
    <source>
        <dbReference type="EMBL" id="BFP50124.1"/>
    </source>
</evidence>
<reference evidence="1" key="1">
    <citation type="submission" date="2024-07" db="EMBL/GenBank/DDBJ databases">
        <title>Complete genome sequences of cellulolytic bacteria, Kitasatospora sp. CMC57 and Streptomyces sp. CMC78, isolated from Japanese agricultural soil.</title>
        <authorList>
            <person name="Hashimoto T."/>
            <person name="Ito M."/>
            <person name="Iwamoto M."/>
            <person name="Fukahori D."/>
            <person name="Shoda T."/>
            <person name="Sakoda M."/>
            <person name="Morohoshi T."/>
            <person name="Mitsuboshi M."/>
            <person name="Nishizawa T."/>
        </authorList>
    </citation>
    <scope>NUCLEOTIDE SEQUENCE</scope>
    <source>
        <strain evidence="1">CMC57</strain>
        <plasmid evidence="1">pCMC57_01</plasmid>
    </source>
</reference>
<proteinExistence type="predicted"/>
<sequence>MSARTSSESAVMRRVVARHIHCALAAERNLDRDALDPQTINLVTGFARSARGLLAELEAAGVDLTVELAEVAS</sequence>
<name>A0AB33K9H5_9ACTN</name>
<organism evidence="1">
    <name type="scientific">Kitasatospora sp. CMC57</name>
    <dbReference type="NCBI Taxonomy" id="3231513"/>
    <lineage>
        <taxon>Bacteria</taxon>
        <taxon>Bacillati</taxon>
        <taxon>Actinomycetota</taxon>
        <taxon>Actinomycetes</taxon>
        <taxon>Kitasatosporales</taxon>
        <taxon>Streptomycetaceae</taxon>
        <taxon>Kitasatospora</taxon>
    </lineage>
</organism>
<accession>A0AB33K9H5</accession>